<keyword evidence="1" id="KW-0812">Transmembrane</keyword>
<name>A0ABW2FZJ5_9ACTN</name>
<keyword evidence="3" id="KW-1185">Reference proteome</keyword>
<proteinExistence type="predicted"/>
<evidence type="ECO:0008006" key="4">
    <source>
        <dbReference type="Google" id="ProtNLM"/>
    </source>
</evidence>
<evidence type="ECO:0000256" key="1">
    <source>
        <dbReference type="SAM" id="Phobius"/>
    </source>
</evidence>
<feature type="transmembrane region" description="Helical" evidence="1">
    <location>
        <begin position="119"/>
        <end position="145"/>
    </location>
</feature>
<feature type="transmembrane region" description="Helical" evidence="1">
    <location>
        <begin position="72"/>
        <end position="96"/>
    </location>
</feature>
<dbReference type="RefSeq" id="WP_345709186.1">
    <property type="nucleotide sequence ID" value="NZ_BAABKV010000001.1"/>
</dbReference>
<reference evidence="3" key="1">
    <citation type="journal article" date="2019" name="Int. J. Syst. Evol. Microbiol.">
        <title>The Global Catalogue of Microorganisms (GCM) 10K type strain sequencing project: providing services to taxonomists for standard genome sequencing and annotation.</title>
        <authorList>
            <consortium name="The Broad Institute Genomics Platform"/>
            <consortium name="The Broad Institute Genome Sequencing Center for Infectious Disease"/>
            <person name="Wu L."/>
            <person name="Ma J."/>
        </authorList>
    </citation>
    <scope>NUCLEOTIDE SEQUENCE [LARGE SCALE GENOMIC DNA]</scope>
    <source>
        <strain evidence="3">CGMCC 1.12859</strain>
    </source>
</reference>
<comment type="caution">
    <text evidence="2">The sequence shown here is derived from an EMBL/GenBank/DDBJ whole genome shotgun (WGS) entry which is preliminary data.</text>
</comment>
<keyword evidence="1" id="KW-0472">Membrane</keyword>
<organism evidence="2 3">
    <name type="scientific">Kitasatospora paranensis</name>
    <dbReference type="NCBI Taxonomy" id="258053"/>
    <lineage>
        <taxon>Bacteria</taxon>
        <taxon>Bacillati</taxon>
        <taxon>Actinomycetota</taxon>
        <taxon>Actinomycetes</taxon>
        <taxon>Kitasatosporales</taxon>
        <taxon>Streptomycetaceae</taxon>
        <taxon>Kitasatospora</taxon>
    </lineage>
</organism>
<evidence type="ECO:0000313" key="2">
    <source>
        <dbReference type="EMBL" id="MFC7182691.1"/>
    </source>
</evidence>
<protein>
    <recommendedName>
        <fullName evidence="4">Integral membrane protein</fullName>
    </recommendedName>
</protein>
<feature type="transmembrane region" description="Helical" evidence="1">
    <location>
        <begin position="157"/>
        <end position="182"/>
    </location>
</feature>
<evidence type="ECO:0000313" key="3">
    <source>
        <dbReference type="Proteomes" id="UP001596435"/>
    </source>
</evidence>
<dbReference type="Proteomes" id="UP001596435">
    <property type="component" value="Unassembled WGS sequence"/>
</dbReference>
<sequence length="225" mass="22246">MSSDVLAQARRTWRRLGVPRQAAGEMAEELAADLAAAAADGRSAAEYVGGDAVALARTWAAARGLVRPRMTLLPVAAAAVLGALPGGFTGLFWAFAPGSAFPSFLLGHPTAAGALPQPAWAAVALYLASAAAGYAGSLAAVSAVLRHRADPCRRPTVRALAAALPGVGALAAAGGIGLAGALDFQLSAFRPVCLVVVLVTAAGAAAVRAAVVLRAGAGRTAVPLP</sequence>
<keyword evidence="1" id="KW-1133">Transmembrane helix</keyword>
<dbReference type="EMBL" id="JBHTAJ010000051">
    <property type="protein sequence ID" value="MFC7182691.1"/>
    <property type="molecule type" value="Genomic_DNA"/>
</dbReference>
<feature type="transmembrane region" description="Helical" evidence="1">
    <location>
        <begin position="188"/>
        <end position="211"/>
    </location>
</feature>
<gene>
    <name evidence="2" type="ORF">ACFQMG_24375</name>
</gene>
<accession>A0ABW2FZJ5</accession>